<protein>
    <submittedName>
        <fullName evidence="2">Uncharacterized protein</fullName>
    </submittedName>
</protein>
<organism evidence="2 3">
    <name type="scientific">Rhodnius prolixus</name>
    <name type="common">Triatomid bug</name>
    <dbReference type="NCBI Taxonomy" id="13249"/>
    <lineage>
        <taxon>Eukaryota</taxon>
        <taxon>Metazoa</taxon>
        <taxon>Ecdysozoa</taxon>
        <taxon>Arthropoda</taxon>
        <taxon>Hexapoda</taxon>
        <taxon>Insecta</taxon>
        <taxon>Pterygota</taxon>
        <taxon>Neoptera</taxon>
        <taxon>Paraneoptera</taxon>
        <taxon>Hemiptera</taxon>
        <taxon>Heteroptera</taxon>
        <taxon>Panheteroptera</taxon>
        <taxon>Cimicomorpha</taxon>
        <taxon>Reduviidae</taxon>
        <taxon>Triatominae</taxon>
        <taxon>Rhodnius</taxon>
    </lineage>
</organism>
<dbReference type="AlphaFoldDB" id="T1HAX7"/>
<dbReference type="EMBL" id="ACPB03010336">
    <property type="status" value="NOT_ANNOTATED_CDS"/>
    <property type="molecule type" value="Genomic_DNA"/>
</dbReference>
<dbReference type="InterPro" id="IPR001888">
    <property type="entry name" value="Transposase_1"/>
</dbReference>
<dbReference type="HOGENOM" id="CLU_2743175_0_0_1"/>
<dbReference type="Pfam" id="PF01359">
    <property type="entry name" value="Transposase_1"/>
    <property type="match status" value="1"/>
</dbReference>
<feature type="compositionally biased region" description="Basic and acidic residues" evidence="1">
    <location>
        <begin position="43"/>
        <end position="63"/>
    </location>
</feature>
<proteinExistence type="predicted"/>
<dbReference type="STRING" id="13249.T1HAX7"/>
<dbReference type="GO" id="GO:0003676">
    <property type="term" value="F:nucleic acid binding"/>
    <property type="evidence" value="ECO:0007669"/>
    <property type="project" value="InterPro"/>
</dbReference>
<evidence type="ECO:0000313" key="2">
    <source>
        <dbReference type="EnsemblMetazoa" id="RPRC001183-PA"/>
    </source>
</evidence>
<reference evidence="2" key="1">
    <citation type="submission" date="2015-05" db="UniProtKB">
        <authorList>
            <consortium name="EnsemblMetazoa"/>
        </authorList>
    </citation>
    <scope>IDENTIFICATION</scope>
</reference>
<dbReference type="EnsemblMetazoa" id="RPRC001183-RA">
    <property type="protein sequence ID" value="RPRC001183-PA"/>
    <property type="gene ID" value="RPRC001183"/>
</dbReference>
<evidence type="ECO:0000313" key="3">
    <source>
        <dbReference type="Proteomes" id="UP000015103"/>
    </source>
</evidence>
<accession>T1HAX7</accession>
<sequence>MASVFWDCQGVILIEYMPQRETSNSAKYCKTLKKLWRAIPEQEKRHADKESLPAARQCHEGTARPRLIGMS</sequence>
<name>T1HAX7_RHOPR</name>
<dbReference type="Proteomes" id="UP000015103">
    <property type="component" value="Unassembled WGS sequence"/>
</dbReference>
<keyword evidence="3" id="KW-1185">Reference proteome</keyword>
<evidence type="ECO:0000256" key="1">
    <source>
        <dbReference type="SAM" id="MobiDB-lite"/>
    </source>
</evidence>
<dbReference type="InterPro" id="IPR036397">
    <property type="entry name" value="RNaseH_sf"/>
</dbReference>
<dbReference type="Gene3D" id="3.30.420.10">
    <property type="entry name" value="Ribonuclease H-like superfamily/Ribonuclease H"/>
    <property type="match status" value="1"/>
</dbReference>
<dbReference type="VEuPathDB" id="VectorBase:RPRC001183"/>
<feature type="region of interest" description="Disordered" evidence="1">
    <location>
        <begin position="43"/>
        <end position="71"/>
    </location>
</feature>
<dbReference type="InParanoid" id="T1HAX7"/>